<dbReference type="AlphaFoldDB" id="A0AAJ0B7Z4"/>
<feature type="compositionally biased region" description="Low complexity" evidence="1">
    <location>
        <begin position="463"/>
        <end position="474"/>
    </location>
</feature>
<organism evidence="2 3">
    <name type="scientific">Echria macrotheca</name>
    <dbReference type="NCBI Taxonomy" id="438768"/>
    <lineage>
        <taxon>Eukaryota</taxon>
        <taxon>Fungi</taxon>
        <taxon>Dikarya</taxon>
        <taxon>Ascomycota</taxon>
        <taxon>Pezizomycotina</taxon>
        <taxon>Sordariomycetes</taxon>
        <taxon>Sordariomycetidae</taxon>
        <taxon>Sordariales</taxon>
        <taxon>Schizotheciaceae</taxon>
        <taxon>Echria</taxon>
    </lineage>
</organism>
<name>A0AAJ0B7Z4_9PEZI</name>
<feature type="region of interest" description="Disordered" evidence="1">
    <location>
        <begin position="438"/>
        <end position="574"/>
    </location>
</feature>
<evidence type="ECO:0000256" key="1">
    <source>
        <dbReference type="SAM" id="MobiDB-lite"/>
    </source>
</evidence>
<proteinExistence type="predicted"/>
<sequence length="599" mass="65576">MDSTPNTGPSAADGQNYDDIRSIMQDVNRVEAQCQQFIDAKRKQAEKQCRQLEEKFTRAARAAKNKAKELDEAIKRLEKELADLRDKKERSLQNPQPVVDTSTKEDQARINEECEKAVAELERGLKDYTVARFNRLPPPANFPPPELLAALDTRHTKSPTPSDTAGADASAAPRGQKRPAQDDHGSNLPAEPPKKRQKQERIPVDVATTIRFDEVYCNGEPKHKFEIVDWPATNGGVKWYILKCEQHGLCFGGNGKQAVLGAAKHLGSKDHDGDGSFAKHRAAIISFGIEVLDCDAEKAKLNNDMVKPFVGVTDPEAGACYTTTYKRKRWAVMLMPLDDFSEVGVQGSFAQSTLAKSVPKCYTKLENGQLGWAKGYEDGGPLVQSRIFPVMHLSEERTLQWVPAHGLRMVDLGNATECEAIVNAKEAVEIYAQMKGNKPVVEEEPVVEEPAAEEVDVRDAADAADPASEASSESSSDDSSESSDAGSDSTDDEDSDSDDEPSNPTNARQSDDTDQEDGSSRSDSEDKSEESEGKSGSESEDESSCTPEDTTVSTKAVTSRVDRPNGTPHDVGDTKLTRVEIPVSVQNEIYKLWLMDLAD</sequence>
<accession>A0AAJ0B7Z4</accession>
<feature type="compositionally biased region" description="Polar residues" evidence="1">
    <location>
        <begin position="545"/>
        <end position="557"/>
    </location>
</feature>
<evidence type="ECO:0000313" key="3">
    <source>
        <dbReference type="Proteomes" id="UP001239445"/>
    </source>
</evidence>
<feature type="compositionally biased region" description="Polar residues" evidence="1">
    <location>
        <begin position="92"/>
        <end position="101"/>
    </location>
</feature>
<dbReference type="EMBL" id="MU839838">
    <property type="protein sequence ID" value="KAK1752905.1"/>
    <property type="molecule type" value="Genomic_DNA"/>
</dbReference>
<feature type="compositionally biased region" description="Basic and acidic residues" evidence="1">
    <location>
        <begin position="518"/>
        <end position="537"/>
    </location>
</feature>
<reference evidence="2" key="1">
    <citation type="submission" date="2023-06" db="EMBL/GenBank/DDBJ databases">
        <title>Genome-scale phylogeny and comparative genomics of the fungal order Sordariales.</title>
        <authorList>
            <consortium name="Lawrence Berkeley National Laboratory"/>
            <person name="Hensen N."/>
            <person name="Bonometti L."/>
            <person name="Westerberg I."/>
            <person name="Brannstrom I.O."/>
            <person name="Guillou S."/>
            <person name="Cros-Aarteil S."/>
            <person name="Calhoun S."/>
            <person name="Haridas S."/>
            <person name="Kuo A."/>
            <person name="Mondo S."/>
            <person name="Pangilinan J."/>
            <person name="Riley R."/>
            <person name="Labutti K."/>
            <person name="Andreopoulos B."/>
            <person name="Lipzen A."/>
            <person name="Chen C."/>
            <person name="Yanf M."/>
            <person name="Daum C."/>
            <person name="Ng V."/>
            <person name="Clum A."/>
            <person name="Steindorff A."/>
            <person name="Ohm R."/>
            <person name="Martin F."/>
            <person name="Silar P."/>
            <person name="Natvig D."/>
            <person name="Lalanne C."/>
            <person name="Gautier V."/>
            <person name="Ament-Velasquez S.L."/>
            <person name="Kruys A."/>
            <person name="Hutchinson M.I."/>
            <person name="Powell A.J."/>
            <person name="Barry K."/>
            <person name="Miller A.N."/>
            <person name="Grigoriev I.V."/>
            <person name="Debuchy R."/>
            <person name="Gladieux P."/>
            <person name="Thoren M.H."/>
            <person name="Johannesson H."/>
        </authorList>
    </citation>
    <scope>NUCLEOTIDE SEQUENCE</scope>
    <source>
        <strain evidence="2">PSN4</strain>
    </source>
</reference>
<comment type="caution">
    <text evidence="2">The sequence shown here is derived from an EMBL/GenBank/DDBJ whole genome shotgun (WGS) entry which is preliminary data.</text>
</comment>
<evidence type="ECO:0000313" key="2">
    <source>
        <dbReference type="EMBL" id="KAK1752905.1"/>
    </source>
</evidence>
<feature type="region of interest" description="Disordered" evidence="1">
    <location>
        <begin position="85"/>
        <end position="107"/>
    </location>
</feature>
<feature type="compositionally biased region" description="Acidic residues" evidence="1">
    <location>
        <begin position="442"/>
        <end position="454"/>
    </location>
</feature>
<protein>
    <submittedName>
        <fullName evidence="2">Uncharacterized protein</fullName>
    </submittedName>
</protein>
<gene>
    <name evidence="2" type="ORF">QBC47DRAFT_404265</name>
</gene>
<keyword evidence="3" id="KW-1185">Reference proteome</keyword>
<dbReference type="Proteomes" id="UP001239445">
    <property type="component" value="Unassembled WGS sequence"/>
</dbReference>
<feature type="compositionally biased region" description="Acidic residues" evidence="1">
    <location>
        <begin position="489"/>
        <end position="501"/>
    </location>
</feature>
<feature type="region of interest" description="Disordered" evidence="1">
    <location>
        <begin position="155"/>
        <end position="204"/>
    </location>
</feature>